<sequence>MFTFYNLLKKKLKSFRIKIFFILILIIYIIYIFREQLFINSPCSHLYNINSFPTCALSKNICNITILFDSYIAYRNCVIKYSSTQSDYVIFDAVNGLGNRILGLISVTTYALVTNRVLLINWQPGDNHPVYFDDLFLPLSSFEKKIPYQYSLSRLTSLIKNRWINNIELNRYKSQIPQDWAFYFDREILCNKKLYNQSWFQKIGFYILNLFHHHVKWIRTDQYFVPLLTRNEQMRQDFVQIFQNGQIFVELARRLLKPVSKVNLIIEDFQKQYNFEKKNITIGVHMRSWSSNMIDYIEPFQKCIEHVIQNVTRSSKEGIKIYLYIISNTPQRRQKLENQLSKMYKNLEILKAFESPKNSNVVEKMQYTLAELLILSKMHHLIITSKSTFGMVAQGLAGKGAWIVRQGAINEGQSIKSNLCQWESTSEPEYQMKGSFRDNDSCSQHGTFLPSIGERTIL</sequence>
<feature type="transmembrane region" description="Helical" evidence="6">
    <location>
        <begin position="15"/>
        <end position="33"/>
    </location>
</feature>
<evidence type="ECO:0000313" key="7">
    <source>
        <dbReference type="EMBL" id="CAF3918453.1"/>
    </source>
</evidence>
<name>A0A819IS74_9BILA</name>
<gene>
    <name evidence="7" type="ORF">KXQ929_LOCUS23760</name>
</gene>
<dbReference type="GO" id="GO:0005794">
    <property type="term" value="C:Golgi apparatus"/>
    <property type="evidence" value="ECO:0007669"/>
    <property type="project" value="TreeGrafter"/>
</dbReference>
<dbReference type="EMBL" id="CAJOBB010001914">
    <property type="protein sequence ID" value="CAF3918453.1"/>
    <property type="molecule type" value="Genomic_DNA"/>
</dbReference>
<evidence type="ECO:0000313" key="8">
    <source>
        <dbReference type="Proteomes" id="UP000663868"/>
    </source>
</evidence>
<dbReference type="Pfam" id="PF03254">
    <property type="entry name" value="XG_FTase"/>
    <property type="match status" value="1"/>
</dbReference>
<keyword evidence="6" id="KW-1133">Transmembrane helix</keyword>
<accession>A0A819IS74</accession>
<dbReference type="GO" id="GO:0008107">
    <property type="term" value="F:galactoside 2-alpha-L-fucosyltransferase activity"/>
    <property type="evidence" value="ECO:0007669"/>
    <property type="project" value="InterPro"/>
</dbReference>
<keyword evidence="2" id="KW-0328">Glycosyltransferase</keyword>
<dbReference type="AlphaFoldDB" id="A0A819IS74"/>
<comment type="similarity">
    <text evidence="1">Belongs to the glycosyltransferase 37 family.</text>
</comment>
<dbReference type="Gene3D" id="3.40.50.11350">
    <property type="match status" value="1"/>
</dbReference>
<dbReference type="GO" id="GO:0042546">
    <property type="term" value="P:cell wall biogenesis"/>
    <property type="evidence" value="ECO:0007669"/>
    <property type="project" value="InterPro"/>
</dbReference>
<evidence type="ECO:0000256" key="5">
    <source>
        <dbReference type="ARBA" id="ARBA00023316"/>
    </source>
</evidence>
<keyword evidence="6" id="KW-0472">Membrane</keyword>
<reference evidence="7" key="1">
    <citation type="submission" date="2021-02" db="EMBL/GenBank/DDBJ databases">
        <authorList>
            <person name="Nowell W R."/>
        </authorList>
    </citation>
    <scope>NUCLEOTIDE SEQUENCE</scope>
</reference>
<comment type="caution">
    <text evidence="7">The sequence shown here is derived from an EMBL/GenBank/DDBJ whole genome shotgun (WGS) entry which is preliminary data.</text>
</comment>
<dbReference type="InterPro" id="IPR004938">
    <property type="entry name" value="XG_FTase"/>
</dbReference>
<evidence type="ECO:0000256" key="4">
    <source>
        <dbReference type="ARBA" id="ARBA00023180"/>
    </source>
</evidence>
<dbReference type="GO" id="GO:0016020">
    <property type="term" value="C:membrane"/>
    <property type="evidence" value="ECO:0007669"/>
    <property type="project" value="InterPro"/>
</dbReference>
<keyword evidence="5" id="KW-0961">Cell wall biogenesis/degradation</keyword>
<proteinExistence type="inferred from homology"/>
<dbReference type="GO" id="GO:0009969">
    <property type="term" value="P:xyloglucan biosynthetic process"/>
    <property type="evidence" value="ECO:0007669"/>
    <property type="project" value="TreeGrafter"/>
</dbReference>
<protein>
    <submittedName>
        <fullName evidence="7">Uncharacterized protein</fullName>
    </submittedName>
</protein>
<dbReference type="Gene3D" id="3.40.50.11340">
    <property type="match status" value="1"/>
</dbReference>
<keyword evidence="4" id="KW-0325">Glycoprotein</keyword>
<keyword evidence="3" id="KW-0808">Transferase</keyword>
<dbReference type="PANTHER" id="PTHR31889">
    <property type="entry name" value="FUCOSYLTRANSFERASE 2-RELATED"/>
    <property type="match status" value="1"/>
</dbReference>
<organism evidence="7 8">
    <name type="scientific">Adineta steineri</name>
    <dbReference type="NCBI Taxonomy" id="433720"/>
    <lineage>
        <taxon>Eukaryota</taxon>
        <taxon>Metazoa</taxon>
        <taxon>Spiralia</taxon>
        <taxon>Gnathifera</taxon>
        <taxon>Rotifera</taxon>
        <taxon>Eurotatoria</taxon>
        <taxon>Bdelloidea</taxon>
        <taxon>Adinetida</taxon>
        <taxon>Adinetidae</taxon>
        <taxon>Adineta</taxon>
    </lineage>
</organism>
<dbReference type="GO" id="GO:0071555">
    <property type="term" value="P:cell wall organization"/>
    <property type="evidence" value="ECO:0007669"/>
    <property type="project" value="UniProtKB-KW"/>
</dbReference>
<keyword evidence="6" id="KW-0812">Transmembrane</keyword>
<evidence type="ECO:0000256" key="2">
    <source>
        <dbReference type="ARBA" id="ARBA00022676"/>
    </source>
</evidence>
<evidence type="ECO:0000256" key="1">
    <source>
        <dbReference type="ARBA" id="ARBA00010481"/>
    </source>
</evidence>
<evidence type="ECO:0000256" key="6">
    <source>
        <dbReference type="SAM" id="Phobius"/>
    </source>
</evidence>
<dbReference type="PANTHER" id="PTHR31889:SF2">
    <property type="entry name" value="FUCOSYLTRANSFERASE 3"/>
    <property type="match status" value="1"/>
</dbReference>
<evidence type="ECO:0000256" key="3">
    <source>
        <dbReference type="ARBA" id="ARBA00022679"/>
    </source>
</evidence>
<dbReference type="Proteomes" id="UP000663868">
    <property type="component" value="Unassembled WGS sequence"/>
</dbReference>